<dbReference type="Ensembl" id="ENSPKIT00000016930.1">
    <property type="protein sequence ID" value="ENSPKIP00000035990.1"/>
    <property type="gene ID" value="ENSPKIG00000014729.1"/>
</dbReference>
<dbReference type="GO" id="GO:0005615">
    <property type="term" value="C:extracellular space"/>
    <property type="evidence" value="ECO:0007669"/>
    <property type="project" value="TreeGrafter"/>
</dbReference>
<dbReference type="InterPro" id="IPR038178">
    <property type="entry name" value="Kringle_sf"/>
</dbReference>
<feature type="domain" description="Kringle" evidence="5">
    <location>
        <begin position="11"/>
        <end position="44"/>
    </location>
</feature>
<evidence type="ECO:0000256" key="4">
    <source>
        <dbReference type="SAM" id="MobiDB-lite"/>
    </source>
</evidence>
<dbReference type="Pfam" id="PF00051">
    <property type="entry name" value="Kringle"/>
    <property type="match status" value="3"/>
</dbReference>
<accession>A0A3B3SZZ3</accession>
<keyword evidence="1 3" id="KW-0420">Kringle</keyword>
<feature type="domain" description="Kringle" evidence="5">
    <location>
        <begin position="129"/>
        <end position="172"/>
    </location>
</feature>
<dbReference type="InterPro" id="IPR000001">
    <property type="entry name" value="Kringle"/>
</dbReference>
<dbReference type="AlphaFoldDB" id="A0A3B3SZZ3"/>
<dbReference type="PRINTS" id="PR00018">
    <property type="entry name" value="KRINGLE"/>
</dbReference>
<keyword evidence="7" id="KW-1185">Reference proteome</keyword>
<evidence type="ECO:0000313" key="7">
    <source>
        <dbReference type="Proteomes" id="UP000261540"/>
    </source>
</evidence>
<dbReference type="PROSITE" id="PS00021">
    <property type="entry name" value="KRINGLE_1"/>
    <property type="match status" value="1"/>
</dbReference>
<evidence type="ECO:0000313" key="6">
    <source>
        <dbReference type="Ensembl" id="ENSPKIP00000035990.1"/>
    </source>
</evidence>
<proteinExistence type="predicted"/>
<dbReference type="CDD" id="cd00108">
    <property type="entry name" value="KR"/>
    <property type="match status" value="1"/>
</dbReference>
<evidence type="ECO:0000259" key="5">
    <source>
        <dbReference type="PROSITE" id="PS50070"/>
    </source>
</evidence>
<keyword evidence="2 3" id="KW-1015">Disulfide bond</keyword>
<dbReference type="SUPFAM" id="SSF57440">
    <property type="entry name" value="Kringle-like"/>
    <property type="match status" value="3"/>
</dbReference>
<protein>
    <recommendedName>
        <fullName evidence="5">Kringle domain-containing protein</fullName>
    </recommendedName>
</protein>
<dbReference type="PANTHER" id="PTHR24261">
    <property type="entry name" value="PLASMINOGEN-RELATED"/>
    <property type="match status" value="1"/>
</dbReference>
<name>A0A3B3SZZ3_9TELE</name>
<comment type="caution">
    <text evidence="3">Lacks conserved residue(s) required for the propagation of feature annotation.</text>
</comment>
<evidence type="ECO:0000256" key="1">
    <source>
        <dbReference type="ARBA" id="ARBA00022572"/>
    </source>
</evidence>
<dbReference type="InterPro" id="IPR018056">
    <property type="entry name" value="Kringle_CS"/>
</dbReference>
<dbReference type="Gene3D" id="2.40.20.10">
    <property type="entry name" value="Plasminogen Kringle 4"/>
    <property type="match status" value="3"/>
</dbReference>
<dbReference type="GO" id="GO:0005102">
    <property type="term" value="F:signaling receptor binding"/>
    <property type="evidence" value="ECO:0007669"/>
    <property type="project" value="TreeGrafter"/>
</dbReference>
<sequence length="172" mass="20126">MLWWFFLAKHLEENHCRNPDGEIQPWCFTTSPFKRWDYCAIPRCEERMCVTGDGRDYRGTVSVTKSGRTCQMWDSQMPHKHFLQQGLTLNYCRNPNNERMPWCYTTDPDTRWEYCKVPSCGDVPSPMTDCYKNNGMSYRGVTSETIGGRQCQDWSATSPHFHKKTPGNYPNA</sequence>
<dbReference type="InterPro" id="IPR050759">
    <property type="entry name" value="Serine_protease_kringle"/>
</dbReference>
<dbReference type="GO" id="GO:0006508">
    <property type="term" value="P:proteolysis"/>
    <property type="evidence" value="ECO:0007669"/>
    <property type="project" value="TreeGrafter"/>
</dbReference>
<dbReference type="Proteomes" id="UP000261540">
    <property type="component" value="Unplaced"/>
</dbReference>
<feature type="disulfide bond" evidence="3">
    <location>
        <begin position="92"/>
        <end position="115"/>
    </location>
</feature>
<feature type="domain" description="Kringle" evidence="5">
    <location>
        <begin position="48"/>
        <end position="120"/>
    </location>
</feature>
<dbReference type="STRING" id="1676925.ENSPKIP00000035990"/>
<dbReference type="PROSITE" id="PS50070">
    <property type="entry name" value="KRINGLE_2"/>
    <property type="match status" value="3"/>
</dbReference>
<reference evidence="6" key="1">
    <citation type="submission" date="2025-08" db="UniProtKB">
        <authorList>
            <consortium name="Ensembl"/>
        </authorList>
    </citation>
    <scope>IDENTIFICATION</scope>
</reference>
<feature type="disulfide bond" evidence="3">
    <location>
        <begin position="16"/>
        <end position="39"/>
    </location>
</feature>
<reference evidence="6" key="2">
    <citation type="submission" date="2025-09" db="UniProtKB">
        <authorList>
            <consortium name="Ensembl"/>
        </authorList>
    </citation>
    <scope>IDENTIFICATION</scope>
</reference>
<organism evidence="6 7">
    <name type="scientific">Paramormyrops kingsleyae</name>
    <dbReference type="NCBI Taxonomy" id="1676925"/>
    <lineage>
        <taxon>Eukaryota</taxon>
        <taxon>Metazoa</taxon>
        <taxon>Chordata</taxon>
        <taxon>Craniata</taxon>
        <taxon>Vertebrata</taxon>
        <taxon>Euteleostomi</taxon>
        <taxon>Actinopterygii</taxon>
        <taxon>Neopterygii</taxon>
        <taxon>Teleostei</taxon>
        <taxon>Osteoglossocephala</taxon>
        <taxon>Osteoglossomorpha</taxon>
        <taxon>Osteoglossiformes</taxon>
        <taxon>Mormyridae</taxon>
        <taxon>Paramormyrops</taxon>
    </lineage>
</organism>
<dbReference type="SMART" id="SM00130">
    <property type="entry name" value="KR"/>
    <property type="match status" value="3"/>
</dbReference>
<dbReference type="InterPro" id="IPR013806">
    <property type="entry name" value="Kringle-like"/>
</dbReference>
<dbReference type="GO" id="GO:0004175">
    <property type="term" value="F:endopeptidase activity"/>
    <property type="evidence" value="ECO:0007669"/>
    <property type="project" value="TreeGrafter"/>
</dbReference>
<dbReference type="GeneTree" id="ENSGT00940000155208"/>
<evidence type="ECO:0000256" key="2">
    <source>
        <dbReference type="ARBA" id="ARBA00023157"/>
    </source>
</evidence>
<dbReference type="PANTHER" id="PTHR24261:SF13">
    <property type="entry name" value="PLASMINOGEN"/>
    <property type="match status" value="1"/>
</dbReference>
<feature type="region of interest" description="Disordered" evidence="4">
    <location>
        <begin position="151"/>
        <end position="172"/>
    </location>
</feature>
<evidence type="ECO:0000256" key="3">
    <source>
        <dbReference type="PROSITE-ProRule" id="PRU00121"/>
    </source>
</evidence>